<dbReference type="VEuPathDB" id="FungiDB:RhiirFUN_017541"/>
<reference evidence="2 3" key="2">
    <citation type="submission" date="2017-10" db="EMBL/GenBank/DDBJ databases">
        <title>Genome analyses suggest a sexual origin of heterokaryosis in a supposedly ancient asexual fungus.</title>
        <authorList>
            <person name="Corradi N."/>
            <person name="Sedzielewska K."/>
            <person name="Noel J."/>
            <person name="Charron P."/>
            <person name="Farinelli L."/>
            <person name="Marton T."/>
            <person name="Kruger M."/>
            <person name="Pelin A."/>
            <person name="Brachmann A."/>
            <person name="Corradi N."/>
        </authorList>
    </citation>
    <scope>NUCLEOTIDE SEQUENCE [LARGE SCALE GENOMIC DNA]</scope>
    <source>
        <strain evidence="2 3">A1</strain>
    </source>
</reference>
<feature type="compositionally biased region" description="Basic and acidic residues" evidence="1">
    <location>
        <begin position="185"/>
        <end position="194"/>
    </location>
</feature>
<organism evidence="2 3">
    <name type="scientific">Rhizophagus irregularis</name>
    <dbReference type="NCBI Taxonomy" id="588596"/>
    <lineage>
        <taxon>Eukaryota</taxon>
        <taxon>Fungi</taxon>
        <taxon>Fungi incertae sedis</taxon>
        <taxon>Mucoromycota</taxon>
        <taxon>Glomeromycotina</taxon>
        <taxon>Glomeromycetes</taxon>
        <taxon>Glomerales</taxon>
        <taxon>Glomeraceae</taxon>
        <taxon>Rhizophagus</taxon>
    </lineage>
</organism>
<dbReference type="VEuPathDB" id="FungiDB:RhiirA1_522529"/>
<comment type="caution">
    <text evidence="2">The sequence shown here is derived from an EMBL/GenBank/DDBJ whole genome shotgun (WGS) entry which is preliminary data.</text>
</comment>
<feature type="region of interest" description="Disordered" evidence="1">
    <location>
        <begin position="116"/>
        <end position="252"/>
    </location>
</feature>
<dbReference type="AlphaFoldDB" id="A0A2N0RG12"/>
<feature type="region of interest" description="Disordered" evidence="1">
    <location>
        <begin position="62"/>
        <end position="86"/>
    </location>
</feature>
<evidence type="ECO:0000313" key="3">
    <source>
        <dbReference type="Proteomes" id="UP000232688"/>
    </source>
</evidence>
<gene>
    <name evidence="2" type="ORF">RhiirA1_522529</name>
</gene>
<dbReference type="Proteomes" id="UP000232688">
    <property type="component" value="Unassembled WGS sequence"/>
</dbReference>
<name>A0A2N0RG12_9GLOM</name>
<reference evidence="2 3" key="1">
    <citation type="submission" date="2017-10" db="EMBL/GenBank/DDBJ databases">
        <title>Extensive intraspecific genome diversity in a model arbuscular mycorrhizal fungus.</title>
        <authorList>
            <person name="Chen E.C.H."/>
            <person name="Morin E."/>
            <person name="Baudet D."/>
            <person name="Noel J."/>
            <person name="Ndikumana S."/>
            <person name="Charron P."/>
            <person name="St-Onge C."/>
            <person name="Giorgi J."/>
            <person name="Grigoriev I.V."/>
            <person name="Roux C."/>
            <person name="Martin F.M."/>
            <person name="Corradi N."/>
        </authorList>
    </citation>
    <scope>NUCLEOTIDE SEQUENCE [LARGE SCALE GENOMIC DNA]</scope>
    <source>
        <strain evidence="2 3">A1</strain>
    </source>
</reference>
<protein>
    <submittedName>
        <fullName evidence="2">Uncharacterized protein</fullName>
    </submittedName>
</protein>
<proteinExistence type="predicted"/>
<evidence type="ECO:0000256" key="1">
    <source>
        <dbReference type="SAM" id="MobiDB-lite"/>
    </source>
</evidence>
<feature type="non-terminal residue" evidence="2">
    <location>
        <position position="1"/>
    </location>
</feature>
<accession>A0A2N0RG12</accession>
<dbReference type="VEuPathDB" id="FungiDB:FUN_000157"/>
<evidence type="ECO:0000313" key="2">
    <source>
        <dbReference type="EMBL" id="PKC62241.1"/>
    </source>
</evidence>
<feature type="compositionally biased region" description="Basic residues" evidence="1">
    <location>
        <begin position="154"/>
        <end position="165"/>
    </location>
</feature>
<dbReference type="EMBL" id="LLXH01000884">
    <property type="protein sequence ID" value="PKC62241.1"/>
    <property type="molecule type" value="Genomic_DNA"/>
</dbReference>
<sequence>LRNTLQKCISFIGFSDFTHKEFLHKVHPYKKIIPEEMYESLIEYFLDHDCNQPEPRIIRGISNQSDINSNPRAIGTSNQGNDNQEPSLSRVIESTSNQNNDNPDTEIFPVQCLLESTSDQNNDNPDPEVFPVLKTSRRTSNQSNDNPEPEILPRRRRTRRRRPKRASNQSNNNPEPGVIPGSFRRSSDQSDKNPEPGVIPEAFSDQCDKNPEPGVFTGSFRRSSDQSNNNLELEIPPVIRSTSNHSSDDRRASLKTRIKTFFFENGQEHH</sequence>